<sequence length="88" mass="9493">MKLSSSLFVIAQMAGTAFAALSGDGAKCDLNIECLSGYCMPHTGSSQYVCWGQRRKGDWCNVNYTGTVCDNGLKCVSYQGSWFLGKCT</sequence>
<dbReference type="AlphaFoldDB" id="A0A010RY65"/>
<proteinExistence type="predicted"/>
<dbReference type="Proteomes" id="UP000020467">
    <property type="component" value="Unassembled WGS sequence"/>
</dbReference>
<dbReference type="EMBL" id="JARH01000089">
    <property type="protein sequence ID" value="EXF85531.1"/>
    <property type="molecule type" value="Genomic_DNA"/>
</dbReference>
<organism evidence="2 3">
    <name type="scientific">Colletotrichum fioriniae PJ7</name>
    <dbReference type="NCBI Taxonomy" id="1445577"/>
    <lineage>
        <taxon>Eukaryota</taxon>
        <taxon>Fungi</taxon>
        <taxon>Dikarya</taxon>
        <taxon>Ascomycota</taxon>
        <taxon>Pezizomycotina</taxon>
        <taxon>Sordariomycetes</taxon>
        <taxon>Hypocreomycetidae</taxon>
        <taxon>Glomerellales</taxon>
        <taxon>Glomerellaceae</taxon>
        <taxon>Colletotrichum</taxon>
        <taxon>Colletotrichum acutatum species complex</taxon>
    </lineage>
</organism>
<feature type="signal peptide" evidence="1">
    <location>
        <begin position="1"/>
        <end position="19"/>
    </location>
</feature>
<keyword evidence="3" id="KW-1185">Reference proteome</keyword>
<evidence type="ECO:0000313" key="3">
    <source>
        <dbReference type="Proteomes" id="UP000020467"/>
    </source>
</evidence>
<feature type="chain" id="PRO_5001456226" evidence="1">
    <location>
        <begin position="20"/>
        <end position="88"/>
    </location>
</feature>
<protein>
    <submittedName>
        <fullName evidence="2">Uncharacterized protein</fullName>
    </submittedName>
</protein>
<evidence type="ECO:0000256" key="1">
    <source>
        <dbReference type="SAM" id="SignalP"/>
    </source>
</evidence>
<dbReference type="OrthoDB" id="4964966at2759"/>
<reference evidence="2 3" key="1">
    <citation type="submission" date="2014-02" db="EMBL/GenBank/DDBJ databases">
        <title>The genome sequence of Colletotrichum fioriniae PJ7.</title>
        <authorList>
            <person name="Baroncelli R."/>
            <person name="Thon M.R."/>
        </authorList>
    </citation>
    <scope>NUCLEOTIDE SEQUENCE [LARGE SCALE GENOMIC DNA]</scope>
    <source>
        <strain evidence="2 3">PJ7</strain>
    </source>
</reference>
<keyword evidence="1" id="KW-0732">Signal</keyword>
<name>A0A010RY65_9PEZI</name>
<comment type="caution">
    <text evidence="2">The sequence shown here is derived from an EMBL/GenBank/DDBJ whole genome shotgun (WGS) entry which is preliminary data.</text>
</comment>
<gene>
    <name evidence="2" type="ORF">CFIO01_13359</name>
</gene>
<accession>A0A010RY65</accession>
<dbReference type="KEGG" id="cfj:CFIO01_13359"/>
<dbReference type="HOGENOM" id="CLU_2483443_0_0_1"/>
<evidence type="ECO:0000313" key="2">
    <source>
        <dbReference type="EMBL" id="EXF85531.1"/>
    </source>
</evidence>